<evidence type="ECO:0000256" key="5">
    <source>
        <dbReference type="ARBA" id="ARBA00022989"/>
    </source>
</evidence>
<feature type="transmembrane region" description="Helical" evidence="8">
    <location>
        <begin position="485"/>
        <end position="504"/>
    </location>
</feature>
<accession>A0A160KQ18</accession>
<keyword evidence="6 8" id="KW-0472">Membrane</keyword>
<organism evidence="9 10">
    <name type="scientific">Rathayibacter tritici</name>
    <dbReference type="NCBI Taxonomy" id="33888"/>
    <lineage>
        <taxon>Bacteria</taxon>
        <taxon>Bacillati</taxon>
        <taxon>Actinomycetota</taxon>
        <taxon>Actinomycetes</taxon>
        <taxon>Micrococcales</taxon>
        <taxon>Microbacteriaceae</taxon>
        <taxon>Rathayibacter</taxon>
    </lineage>
</organism>
<evidence type="ECO:0000256" key="3">
    <source>
        <dbReference type="ARBA" id="ARBA00022679"/>
    </source>
</evidence>
<dbReference type="GO" id="GO:0016020">
    <property type="term" value="C:membrane"/>
    <property type="evidence" value="ECO:0007669"/>
    <property type="project" value="UniProtKB-SubCell"/>
</dbReference>
<keyword evidence="4 8" id="KW-0812">Transmembrane</keyword>
<proteinExistence type="inferred from homology"/>
<evidence type="ECO:0000256" key="2">
    <source>
        <dbReference type="ARBA" id="ARBA00022676"/>
    </source>
</evidence>
<comment type="subcellular location">
    <subcellularLocation>
        <location evidence="1">Membrane</location>
        <topology evidence="1">Multi-pass membrane protein</topology>
    </subcellularLocation>
</comment>
<comment type="similarity">
    <text evidence="7">Belongs to the MptA/B family.</text>
</comment>
<feature type="transmembrane region" description="Helical" evidence="8">
    <location>
        <begin position="212"/>
        <end position="233"/>
    </location>
</feature>
<dbReference type="PATRIC" id="fig|33888.3.peg.446"/>
<feature type="transmembrane region" description="Helical" evidence="8">
    <location>
        <begin position="385"/>
        <end position="408"/>
    </location>
</feature>
<dbReference type="InterPro" id="IPR049829">
    <property type="entry name" value="MptA/B-like"/>
</dbReference>
<dbReference type="STRING" id="33888.A6122_0392"/>
<feature type="transmembrane region" description="Helical" evidence="8">
    <location>
        <begin position="37"/>
        <end position="64"/>
    </location>
</feature>
<feature type="transmembrane region" description="Helical" evidence="8">
    <location>
        <begin position="84"/>
        <end position="107"/>
    </location>
</feature>
<evidence type="ECO:0000256" key="1">
    <source>
        <dbReference type="ARBA" id="ARBA00004141"/>
    </source>
</evidence>
<name>A0A160KQ18_9MICO</name>
<feature type="transmembrane region" description="Helical" evidence="8">
    <location>
        <begin position="454"/>
        <end position="473"/>
    </location>
</feature>
<keyword evidence="3" id="KW-0808">Transferase</keyword>
<dbReference type="Proteomes" id="UP000077071">
    <property type="component" value="Chromosome"/>
</dbReference>
<protein>
    <recommendedName>
        <fullName evidence="11">DUF2029 domain-containing protein</fullName>
    </recommendedName>
</protein>
<evidence type="ECO:0000256" key="8">
    <source>
        <dbReference type="SAM" id="Phobius"/>
    </source>
</evidence>
<sequence length="548" mass="57707">MRFGVGSPTVGTMVSRGTIERPVTAGAATRRRRPRPLFLDAAPLATGLLGSLSILFGSLGVGYLPADSPIRDWPVVASIRATGWLTEWSAALVVGGGMLLLIAWLRLRSVALAAGPGSVRTILVAALAWAAPLLVTVPLFSHDMFSYVAQGRLMTQGIDPYTNGVATLPGWFSLGVDPLWADTPTPYGPLYLLVERTAVQLAGYGSPELSIAMLRAVSAAGVVVMAVYALRLARLRGLSVSLTAWTLVANPLTLVLFIVAGHNDSVMLALILASLYYAQTDRRIAAVVLMAGAIAIKPIAVLALPVLALLWLRHDATWRERARGWLWTGAGALGLVVAVGLLAGVGVGWVAAMVVPGSILHWYAPMSFVTVALSRTVEFTGHDPAAAIAVAKVLALGLAGLIAARLMLSRRSIDPLARLSGALLAFVTASTAVHPWYVLWILPIAALARPWRGAHVHLAVYASIFLMCVTLAEPVDGGGGTMDQIPGRVATIAAIAVVGMYTLLGYTDEERVEGPPLARALPFGSELLARFSGGRLGDARLASTRTRD</sequence>
<feature type="transmembrane region" description="Helical" evidence="8">
    <location>
        <begin position="349"/>
        <end position="373"/>
    </location>
</feature>
<evidence type="ECO:0000313" key="9">
    <source>
        <dbReference type="EMBL" id="AND15552.1"/>
    </source>
</evidence>
<feature type="transmembrane region" description="Helical" evidence="8">
    <location>
        <begin position="324"/>
        <end position="343"/>
    </location>
</feature>
<dbReference type="EMBL" id="CP015515">
    <property type="protein sequence ID" value="AND15552.1"/>
    <property type="molecule type" value="Genomic_DNA"/>
</dbReference>
<feature type="transmembrane region" description="Helical" evidence="8">
    <location>
        <begin position="284"/>
        <end position="312"/>
    </location>
</feature>
<evidence type="ECO:0008006" key="11">
    <source>
        <dbReference type="Google" id="ProtNLM"/>
    </source>
</evidence>
<keyword evidence="10" id="KW-1185">Reference proteome</keyword>
<dbReference type="Pfam" id="PF26314">
    <property type="entry name" value="MptA_B_family"/>
    <property type="match status" value="1"/>
</dbReference>
<reference evidence="9 10" key="1">
    <citation type="submission" date="2016-05" db="EMBL/GenBank/DDBJ databases">
        <title>Complete genome sequence of Rathayibacter tritici NCPPB 1953.</title>
        <authorList>
            <person name="Park J."/>
            <person name="Lee H.-H."/>
            <person name="Lee S.-W."/>
            <person name="Seo Y.-S."/>
        </authorList>
    </citation>
    <scope>NUCLEOTIDE SEQUENCE [LARGE SCALE GENOMIC DNA]</scope>
    <source>
        <strain evidence="9 10">NCPPB 1953</strain>
    </source>
</reference>
<dbReference type="AlphaFoldDB" id="A0A160KQ18"/>
<keyword evidence="5 8" id="KW-1133">Transmembrane helix</keyword>
<keyword evidence="2" id="KW-0328">Glycosyltransferase</keyword>
<evidence type="ECO:0000313" key="10">
    <source>
        <dbReference type="Proteomes" id="UP000077071"/>
    </source>
</evidence>
<gene>
    <name evidence="9" type="ORF">A6122_0392</name>
</gene>
<feature type="transmembrane region" description="Helical" evidence="8">
    <location>
        <begin position="420"/>
        <end position="442"/>
    </location>
</feature>
<dbReference type="KEGG" id="rtn:A6122_0392"/>
<dbReference type="NCBIfam" id="NF038066">
    <property type="entry name" value="MptB"/>
    <property type="match status" value="1"/>
</dbReference>
<evidence type="ECO:0000256" key="6">
    <source>
        <dbReference type="ARBA" id="ARBA00023136"/>
    </source>
</evidence>
<dbReference type="GO" id="GO:0016757">
    <property type="term" value="F:glycosyltransferase activity"/>
    <property type="evidence" value="ECO:0007669"/>
    <property type="project" value="UniProtKB-KW"/>
</dbReference>
<feature type="transmembrane region" description="Helical" evidence="8">
    <location>
        <begin position="119"/>
        <end position="140"/>
    </location>
</feature>
<evidence type="ECO:0000256" key="4">
    <source>
        <dbReference type="ARBA" id="ARBA00022692"/>
    </source>
</evidence>
<evidence type="ECO:0000256" key="7">
    <source>
        <dbReference type="ARBA" id="ARBA00043987"/>
    </source>
</evidence>